<accession>A0A8H4WP05</accession>
<evidence type="ECO:0000259" key="1">
    <source>
        <dbReference type="Pfam" id="PF03417"/>
    </source>
</evidence>
<dbReference type="InterPro" id="IPR005079">
    <property type="entry name" value="Peptidase_C45_hydrolase"/>
</dbReference>
<dbReference type="Gene3D" id="1.10.10.2120">
    <property type="match status" value="1"/>
</dbReference>
<dbReference type="NCBIfam" id="NF040521">
    <property type="entry name" value="C45_proenzyme"/>
    <property type="match status" value="1"/>
</dbReference>
<dbReference type="PANTHER" id="PTHR34180:SF1">
    <property type="entry name" value="BETA-ALANYL-DOPAMINE_CARCININE HYDROLASE"/>
    <property type="match status" value="1"/>
</dbReference>
<name>A0A8H4WP05_9HYPO</name>
<comment type="caution">
    <text evidence="2">The sequence shown here is derived from an EMBL/GenBank/DDBJ whole genome shotgun (WGS) entry which is preliminary data.</text>
</comment>
<reference evidence="2" key="2">
    <citation type="submission" date="2020-05" db="EMBL/GenBank/DDBJ databases">
        <authorList>
            <person name="Kim H.-S."/>
            <person name="Proctor R.H."/>
            <person name="Brown D.W."/>
        </authorList>
    </citation>
    <scope>NUCLEOTIDE SEQUENCE</scope>
    <source>
        <strain evidence="2">NRRL 20472</strain>
    </source>
</reference>
<organism evidence="2 3">
    <name type="scientific">Fusarium sarcochroum</name>
    <dbReference type="NCBI Taxonomy" id="1208366"/>
    <lineage>
        <taxon>Eukaryota</taxon>
        <taxon>Fungi</taxon>
        <taxon>Dikarya</taxon>
        <taxon>Ascomycota</taxon>
        <taxon>Pezizomycotina</taxon>
        <taxon>Sordariomycetes</taxon>
        <taxon>Hypocreomycetidae</taxon>
        <taxon>Hypocreales</taxon>
        <taxon>Nectriaceae</taxon>
        <taxon>Fusarium</taxon>
        <taxon>Fusarium lateritium species complex</taxon>
    </lineage>
</organism>
<dbReference type="Gene3D" id="3.60.60.10">
    <property type="entry name" value="Penicillin V Acylase, Chain A"/>
    <property type="match status" value="1"/>
</dbReference>
<dbReference type="InterPro" id="IPR047801">
    <property type="entry name" value="Peptidase_C45"/>
</dbReference>
<dbReference type="OrthoDB" id="189997at2759"/>
<reference evidence="2" key="1">
    <citation type="journal article" date="2020" name="BMC Genomics">
        <title>Correction to: Identification and distribution of gene clusters required for synthesis of sphingolipid metabolism inhibitors in diverse species of the filamentous fungus Fusarium.</title>
        <authorList>
            <person name="Kim H.S."/>
            <person name="Lohmar J.M."/>
            <person name="Busman M."/>
            <person name="Brown D.W."/>
            <person name="Naumann T.A."/>
            <person name="Divon H.H."/>
            <person name="Lysoe E."/>
            <person name="Uhlig S."/>
            <person name="Proctor R.H."/>
        </authorList>
    </citation>
    <scope>NUCLEOTIDE SEQUENCE</scope>
    <source>
        <strain evidence="2">NRRL 20472</strain>
    </source>
</reference>
<dbReference type="Pfam" id="PF03417">
    <property type="entry name" value="AAT"/>
    <property type="match status" value="1"/>
</dbReference>
<evidence type="ECO:0000313" key="2">
    <source>
        <dbReference type="EMBL" id="KAF4945408.1"/>
    </source>
</evidence>
<protein>
    <recommendedName>
        <fullName evidence="1">Peptidase C45 hydrolase domain-containing protein</fullName>
    </recommendedName>
</protein>
<dbReference type="Proteomes" id="UP000622797">
    <property type="component" value="Unassembled WGS sequence"/>
</dbReference>
<feature type="domain" description="Peptidase C45 hydrolase" evidence="1">
    <location>
        <begin position="124"/>
        <end position="287"/>
    </location>
</feature>
<dbReference type="AlphaFoldDB" id="A0A8H4WP05"/>
<dbReference type="InterPro" id="IPR047794">
    <property type="entry name" value="C45_proenzyme-like"/>
</dbReference>
<dbReference type="PANTHER" id="PTHR34180">
    <property type="entry name" value="PEPTIDASE C45"/>
    <property type="match status" value="1"/>
</dbReference>
<sequence>MKEIHCSGSPHEIGFAHGSGAAVEIARGIAFYESLFKQKSDLNWTEVKALSSDFNDTIQAQWPRYYEELQGISSNHDSRKGSAHGVIGVAQGAERDILDIVALNVRSEIVFGQFSDGCTSLFCRGEKYTFMGQNWDAKWMEEQAPNLVNLTIVQESLPSIKMVTEAGIIGKIGLNSEGVAVCFNAIRAHGITKGQMPCHLGLRLALESASAEEAAASLEAIGMASSGHFLIGDAETAIGLEFTSKTFARVPVNESNFLVHSNHLLLDHPDVFEPRWLDDSPMRLETLTCSRTNRTIHSR</sequence>
<proteinExistence type="predicted"/>
<dbReference type="EMBL" id="JABEXW010001238">
    <property type="protein sequence ID" value="KAF4945408.1"/>
    <property type="molecule type" value="Genomic_DNA"/>
</dbReference>
<gene>
    <name evidence="2" type="ORF">FSARC_14434</name>
</gene>
<evidence type="ECO:0000313" key="3">
    <source>
        <dbReference type="Proteomes" id="UP000622797"/>
    </source>
</evidence>
<keyword evidence="3" id="KW-1185">Reference proteome</keyword>